<sequence length="523" mass="55233">MKPFWGFSIAVSIGLSAMPVFAGQPLARDGLSQQALYNQSAVELERELAAGRVSSEQLVRAYLARIKRMDRRGPSLHAVISVNRDAIRQARELDRERRTGHVRGPLHGLPILVKDNIETHDAMPTTAGSLALARNYAINDAAVIARLRAAGMIVIAKANMSEWANFRSPNGLSGWSAMGGLVRNPRALDRTACGSSSGTAAGMAAGYAAIGIGTETDGSITCPAAMTGVVGFKPTLGLVSRTGIVPISDAQDTAGPIGHSVSDIALLLSVMAGSDPRDRATIEADTHRRDYVAALSDVSLKGIRLAVIRPRMSAAIAARFDAALEVFRKAGAVLVEVPAPDASGLQELEFSTLASEFHSGLDSYLAKTPETVRIRSLSALISFNLKERRREMPLFGQELLEAAQRAPAANDPQVIADRQRARVLAGREGLDRMLQASGAAALLRPTEDLPWPASSSGPTADSLESAATLPAIAGNPHLTVPMGQVQGLPVGLSIIGRQFDDASVLRIGNAFEHAAETVGGFQI</sequence>
<keyword evidence="1" id="KW-0732">Signal</keyword>
<evidence type="ECO:0000259" key="2">
    <source>
        <dbReference type="Pfam" id="PF01425"/>
    </source>
</evidence>
<dbReference type="Gene3D" id="3.90.1300.10">
    <property type="entry name" value="Amidase signature (AS) domain"/>
    <property type="match status" value="1"/>
</dbReference>
<evidence type="ECO:0000313" key="4">
    <source>
        <dbReference type="Proteomes" id="UP001589858"/>
    </source>
</evidence>
<dbReference type="SUPFAM" id="SSF75304">
    <property type="entry name" value="Amidase signature (AS) enzymes"/>
    <property type="match status" value="1"/>
</dbReference>
<keyword evidence="3" id="KW-0378">Hydrolase</keyword>
<evidence type="ECO:0000313" key="3">
    <source>
        <dbReference type="EMBL" id="MFC0687750.1"/>
    </source>
</evidence>
<protein>
    <submittedName>
        <fullName evidence="3">Amidase</fullName>
        <ecNumber evidence="3">3.5.1.4</ecNumber>
    </submittedName>
</protein>
<proteinExistence type="predicted"/>
<dbReference type="PANTHER" id="PTHR42678">
    <property type="entry name" value="AMIDASE"/>
    <property type="match status" value="1"/>
</dbReference>
<keyword evidence="4" id="KW-1185">Reference proteome</keyword>
<dbReference type="GO" id="GO:0004040">
    <property type="term" value="F:amidase activity"/>
    <property type="evidence" value="ECO:0007669"/>
    <property type="project" value="UniProtKB-EC"/>
</dbReference>
<reference evidence="3 4" key="1">
    <citation type="submission" date="2024-09" db="EMBL/GenBank/DDBJ databases">
        <authorList>
            <person name="Sun Q."/>
            <person name="Mori K."/>
        </authorList>
    </citation>
    <scope>NUCLEOTIDE SEQUENCE [LARGE SCALE GENOMIC DNA]</scope>
    <source>
        <strain evidence="3 4">CICC 11035S</strain>
    </source>
</reference>
<dbReference type="Proteomes" id="UP001589858">
    <property type="component" value="Unassembled WGS sequence"/>
</dbReference>
<feature type="signal peptide" evidence="1">
    <location>
        <begin position="1"/>
        <end position="22"/>
    </location>
</feature>
<dbReference type="PANTHER" id="PTHR42678:SF34">
    <property type="entry name" value="OS04G0183300 PROTEIN"/>
    <property type="match status" value="1"/>
</dbReference>
<name>A0ABV6SEQ8_9SPHN</name>
<dbReference type="InterPro" id="IPR036928">
    <property type="entry name" value="AS_sf"/>
</dbReference>
<dbReference type="RefSeq" id="WP_267225081.1">
    <property type="nucleotide sequence ID" value="NZ_JAPCWC010000057.1"/>
</dbReference>
<dbReference type="Pfam" id="PF01425">
    <property type="entry name" value="Amidase"/>
    <property type="match status" value="1"/>
</dbReference>
<dbReference type="NCBIfam" id="NF006006">
    <property type="entry name" value="PRK08137.1"/>
    <property type="match status" value="1"/>
</dbReference>
<gene>
    <name evidence="3" type="ORF">ACFFF8_24480</name>
</gene>
<dbReference type="EMBL" id="JBHLTM010000093">
    <property type="protein sequence ID" value="MFC0687750.1"/>
    <property type="molecule type" value="Genomic_DNA"/>
</dbReference>
<dbReference type="InterPro" id="IPR023631">
    <property type="entry name" value="Amidase_dom"/>
</dbReference>
<organism evidence="3 4">
    <name type="scientific">Novosphingobium clariflavum</name>
    <dbReference type="NCBI Taxonomy" id="2029884"/>
    <lineage>
        <taxon>Bacteria</taxon>
        <taxon>Pseudomonadati</taxon>
        <taxon>Pseudomonadota</taxon>
        <taxon>Alphaproteobacteria</taxon>
        <taxon>Sphingomonadales</taxon>
        <taxon>Sphingomonadaceae</taxon>
        <taxon>Novosphingobium</taxon>
    </lineage>
</organism>
<feature type="domain" description="Amidase" evidence="2">
    <location>
        <begin position="58"/>
        <end position="505"/>
    </location>
</feature>
<accession>A0ABV6SEQ8</accession>
<dbReference type="EC" id="3.5.1.4" evidence="3"/>
<evidence type="ECO:0000256" key="1">
    <source>
        <dbReference type="SAM" id="SignalP"/>
    </source>
</evidence>
<comment type="caution">
    <text evidence="3">The sequence shown here is derived from an EMBL/GenBank/DDBJ whole genome shotgun (WGS) entry which is preliminary data.</text>
</comment>
<feature type="chain" id="PRO_5047420220" evidence="1">
    <location>
        <begin position="23"/>
        <end position="523"/>
    </location>
</feature>